<evidence type="ECO:0000313" key="7">
    <source>
        <dbReference type="Proteomes" id="UP001491310"/>
    </source>
</evidence>
<dbReference type="InterPro" id="IPR014729">
    <property type="entry name" value="Rossmann-like_a/b/a_fold"/>
</dbReference>
<dbReference type="Gene3D" id="1.25.40.80">
    <property type="match status" value="1"/>
</dbReference>
<keyword evidence="4" id="KW-0274">FAD</keyword>
<dbReference type="SUPFAM" id="SSF52425">
    <property type="entry name" value="Cryptochrome/photolyase, N-terminal domain"/>
    <property type="match status" value="1"/>
</dbReference>
<evidence type="ECO:0000256" key="4">
    <source>
        <dbReference type="ARBA" id="ARBA00022827"/>
    </source>
</evidence>
<dbReference type="InterPro" id="IPR006050">
    <property type="entry name" value="DNA_photolyase_N"/>
</dbReference>
<evidence type="ECO:0000256" key="2">
    <source>
        <dbReference type="ARBA" id="ARBA00005862"/>
    </source>
</evidence>
<dbReference type="InterPro" id="IPR036155">
    <property type="entry name" value="Crypto/Photolyase_N_sf"/>
</dbReference>
<evidence type="ECO:0000256" key="3">
    <source>
        <dbReference type="ARBA" id="ARBA00022630"/>
    </source>
</evidence>
<dbReference type="PROSITE" id="PS51645">
    <property type="entry name" value="PHR_CRY_ALPHA_BETA"/>
    <property type="match status" value="1"/>
</dbReference>
<dbReference type="PANTHER" id="PTHR11455:SF22">
    <property type="entry name" value="CRYPTOCHROME DASH"/>
    <property type="match status" value="1"/>
</dbReference>
<feature type="domain" description="Photolyase/cryptochrome alpha/beta" evidence="5">
    <location>
        <begin position="8"/>
        <end position="166"/>
    </location>
</feature>
<evidence type="ECO:0000256" key="1">
    <source>
        <dbReference type="ARBA" id="ARBA00001974"/>
    </source>
</evidence>
<dbReference type="Proteomes" id="UP001491310">
    <property type="component" value="Unassembled WGS sequence"/>
</dbReference>
<dbReference type="EMBL" id="JALJOT010000004">
    <property type="protein sequence ID" value="KAK9915821.1"/>
    <property type="molecule type" value="Genomic_DNA"/>
</dbReference>
<reference evidence="6 7" key="1">
    <citation type="journal article" date="2024" name="Nat. Commun.">
        <title>Phylogenomics reveals the evolutionary origins of lichenization in chlorophyte algae.</title>
        <authorList>
            <person name="Puginier C."/>
            <person name="Libourel C."/>
            <person name="Otte J."/>
            <person name="Skaloud P."/>
            <person name="Haon M."/>
            <person name="Grisel S."/>
            <person name="Petersen M."/>
            <person name="Berrin J.G."/>
            <person name="Delaux P.M."/>
            <person name="Dal Grande F."/>
            <person name="Keller J."/>
        </authorList>
    </citation>
    <scope>NUCLEOTIDE SEQUENCE [LARGE SCALE GENOMIC DNA]</scope>
    <source>
        <strain evidence="6 7">SAG 216-7</strain>
    </source>
</reference>
<comment type="caution">
    <text evidence="6">The sequence shown here is derived from an EMBL/GenBank/DDBJ whole genome shotgun (WGS) entry which is preliminary data.</text>
</comment>
<dbReference type="InterPro" id="IPR036134">
    <property type="entry name" value="Crypto/Photolyase_FAD-like_sf"/>
</dbReference>
<comment type="cofactor">
    <cofactor evidence="1">
        <name>FAD</name>
        <dbReference type="ChEBI" id="CHEBI:57692"/>
    </cofactor>
</comment>
<protein>
    <recommendedName>
        <fullName evidence="5">Photolyase/cryptochrome alpha/beta domain-containing protein</fullName>
    </recommendedName>
</protein>
<proteinExistence type="inferred from homology"/>
<dbReference type="Pfam" id="PF00875">
    <property type="entry name" value="DNA_photolyase"/>
    <property type="match status" value="1"/>
</dbReference>
<dbReference type="Gene3D" id="1.10.579.10">
    <property type="entry name" value="DNA Cyclobutane Dipyrimidine Photolyase, subunit A, domain 3"/>
    <property type="match status" value="1"/>
</dbReference>
<evidence type="ECO:0000313" key="6">
    <source>
        <dbReference type="EMBL" id="KAK9915821.1"/>
    </source>
</evidence>
<dbReference type="Pfam" id="PF03441">
    <property type="entry name" value="FAD_binding_7"/>
    <property type="match status" value="1"/>
</dbReference>
<name>A0ABR2YVZ2_9CHLO</name>
<evidence type="ECO:0000259" key="5">
    <source>
        <dbReference type="PROSITE" id="PS51645"/>
    </source>
</evidence>
<dbReference type="PANTHER" id="PTHR11455">
    <property type="entry name" value="CRYPTOCHROME"/>
    <property type="match status" value="1"/>
</dbReference>
<dbReference type="InterPro" id="IPR002081">
    <property type="entry name" value="Cryptochrome/DNA_photolyase_1"/>
</dbReference>
<dbReference type="SUPFAM" id="SSF48173">
    <property type="entry name" value="Cryptochrome/photolyase FAD-binding domain"/>
    <property type="match status" value="1"/>
</dbReference>
<organism evidence="6 7">
    <name type="scientific">Coccomyxa subellipsoidea</name>
    <dbReference type="NCBI Taxonomy" id="248742"/>
    <lineage>
        <taxon>Eukaryota</taxon>
        <taxon>Viridiplantae</taxon>
        <taxon>Chlorophyta</taxon>
        <taxon>core chlorophytes</taxon>
        <taxon>Trebouxiophyceae</taxon>
        <taxon>Trebouxiophyceae incertae sedis</taxon>
        <taxon>Coccomyxaceae</taxon>
        <taxon>Coccomyxa</taxon>
    </lineage>
</organism>
<dbReference type="PRINTS" id="PR00147">
    <property type="entry name" value="DNAPHOTLYASE"/>
</dbReference>
<gene>
    <name evidence="6" type="ORF">WJX75_004556</name>
</gene>
<sequence>MPSDEIKRAAVIWIRDDIRLSDHAPWLAASSVPQPSFVLPVYCLSPALLHPRCDNPQLSTLPTLGPHRCRFVLQALRSLQQQLLARGSDLQFAALFENVPRVMTSFRKAVESHGVVHTRMMASGVDNSAKLSAYLAAGCLSPRMVYAEIQKAKQQKAGDSGHSWLIMHLTIRDFFLFTALKEGDKLQEPEGIRGEARQWQHSDEELLRWCQGRTGFPFVDACMRELAATGYMSNRGRQNVSSFLCKAMGHSWQVGAALFETLLVDHDWAVNTVNWAYFAGVGNDPRDRVFRTVSQGMTYDPEAELIKSWLPKLGSFQVFNGTFNGFGALNITSGTFSGNGTCNGTDSTFFSLSKSTVLTGDGTVQGNGSFLVPSGSFLGSGEFQGFGITYYGGEATFQATFGKAVGNHTVTGKMIACETSSFGEFVGQGSADGTGQLIGNGALDSEDGEFTGTGTFTGIGDCEGATFAAF</sequence>
<dbReference type="InterPro" id="IPR005101">
    <property type="entry name" value="Cryptochr/Photolyase_FAD-bd"/>
</dbReference>
<comment type="similarity">
    <text evidence="2">Belongs to the DNA photolyase class-1 family.</text>
</comment>
<keyword evidence="3" id="KW-0285">Flavoprotein</keyword>
<accession>A0ABR2YVZ2</accession>
<dbReference type="Gene3D" id="3.40.50.620">
    <property type="entry name" value="HUPs"/>
    <property type="match status" value="1"/>
</dbReference>
<keyword evidence="7" id="KW-1185">Reference proteome</keyword>